<dbReference type="Proteomes" id="UP001595897">
    <property type="component" value="Unassembled WGS sequence"/>
</dbReference>
<evidence type="ECO:0000313" key="3">
    <source>
        <dbReference type="Proteomes" id="UP001595897"/>
    </source>
</evidence>
<dbReference type="GO" id="GO:0016491">
    <property type="term" value="F:oxidoreductase activity"/>
    <property type="evidence" value="ECO:0007669"/>
    <property type="project" value="UniProtKB-KW"/>
</dbReference>
<dbReference type="RefSeq" id="WP_382410579.1">
    <property type="nucleotide sequence ID" value="NZ_JBHSGU010000026.1"/>
</dbReference>
<proteinExistence type="predicted"/>
<dbReference type="SUPFAM" id="SSF51905">
    <property type="entry name" value="FAD/NAD(P)-binding domain"/>
    <property type="match status" value="1"/>
</dbReference>
<organism evidence="2 3">
    <name type="scientific">Glaciecola siphonariae</name>
    <dbReference type="NCBI Taxonomy" id="521012"/>
    <lineage>
        <taxon>Bacteria</taxon>
        <taxon>Pseudomonadati</taxon>
        <taxon>Pseudomonadota</taxon>
        <taxon>Gammaproteobacteria</taxon>
        <taxon>Alteromonadales</taxon>
        <taxon>Alteromonadaceae</taxon>
        <taxon>Glaciecola</taxon>
    </lineage>
</organism>
<evidence type="ECO:0000259" key="1">
    <source>
        <dbReference type="Pfam" id="PF01494"/>
    </source>
</evidence>
<keyword evidence="3" id="KW-1185">Reference proteome</keyword>
<gene>
    <name evidence="2" type="ORF">ACFO4O_16645</name>
</gene>
<keyword evidence="2" id="KW-0560">Oxidoreductase</keyword>
<evidence type="ECO:0000313" key="2">
    <source>
        <dbReference type="EMBL" id="MFC4701782.1"/>
    </source>
</evidence>
<feature type="domain" description="FAD-binding" evidence="1">
    <location>
        <begin position="6"/>
        <end position="209"/>
    </location>
</feature>
<dbReference type="EMBL" id="JBHSGU010000026">
    <property type="protein sequence ID" value="MFC4701782.1"/>
    <property type="molecule type" value="Genomic_DNA"/>
</dbReference>
<reference evidence="3" key="1">
    <citation type="journal article" date="2019" name="Int. J. Syst. Evol. Microbiol.">
        <title>The Global Catalogue of Microorganisms (GCM) 10K type strain sequencing project: providing services to taxonomists for standard genome sequencing and annotation.</title>
        <authorList>
            <consortium name="The Broad Institute Genomics Platform"/>
            <consortium name="The Broad Institute Genome Sequencing Center for Infectious Disease"/>
            <person name="Wu L."/>
            <person name="Ma J."/>
        </authorList>
    </citation>
    <scope>NUCLEOTIDE SEQUENCE [LARGE SCALE GENOMIC DNA]</scope>
    <source>
        <strain evidence="3">KACC 12507</strain>
    </source>
</reference>
<sequence>MKSIHTDIVILGGGLAGMSLALQLRNKNPEFDIVVIEKNTFPVPDTTAKVGESTVEIGSHYFTEVLGLKAHFESKHLKKHGLRCFFGGGAGDYSDCDELGVSQLFGIPTYQIERGVLENHLYECLVDKGIQILDGSTPGDISLSGDGHQISCSKGDEDIDVQARWIVDAAGRQALLKNKLNLHASTGHRGNAVFFRVSDTIIIDEWSEDPQWQQRVSNPGKRWLSTNHLMGPGYWVWIIPLGSGATSFGIVLDDDALADSGISCFEDTMQWLRKEQPRCAEALEGTELLDFKVINDYSYSSKRIFSADRWALTGEAGVFPDPFYSPGSDFIAINNTFITALIEKDMAGANIQLDAAVYQKISSSFFSNTLSLYKHQYGGFGDRKMMSIKLVWDYTYYWGVLTLLFFTDTITDIDKMRALNPSLLKAQALNEKMQMLLNKRAQQRLVLPAKGIFMDQYLVPCLNQLNDVLKQKNIDVENALNANITLMENIIPLFEDMLTDSPSTKVSEQEMLLLGNYRHSVIA</sequence>
<dbReference type="Pfam" id="PF01494">
    <property type="entry name" value="FAD_binding_3"/>
    <property type="match status" value="1"/>
</dbReference>
<dbReference type="Gene3D" id="3.50.50.60">
    <property type="entry name" value="FAD/NAD(P)-binding domain"/>
    <property type="match status" value="1"/>
</dbReference>
<protein>
    <submittedName>
        <fullName evidence="2">NAD(P)/FAD-dependent oxidoreductase</fullName>
        <ecNumber evidence="2">1.-.-.-</ecNumber>
    </submittedName>
</protein>
<comment type="caution">
    <text evidence="2">The sequence shown here is derived from an EMBL/GenBank/DDBJ whole genome shotgun (WGS) entry which is preliminary data.</text>
</comment>
<name>A0ABV9LZ30_9ALTE</name>
<dbReference type="InterPro" id="IPR036188">
    <property type="entry name" value="FAD/NAD-bd_sf"/>
</dbReference>
<dbReference type="EC" id="1.-.-.-" evidence="2"/>
<dbReference type="PANTHER" id="PTHR43747">
    <property type="entry name" value="FAD-BINDING PROTEIN"/>
    <property type="match status" value="1"/>
</dbReference>
<dbReference type="InterPro" id="IPR002938">
    <property type="entry name" value="FAD-bd"/>
</dbReference>
<accession>A0ABV9LZ30</accession>
<dbReference type="PANTHER" id="PTHR43747:SF1">
    <property type="entry name" value="SLR1998 PROTEIN"/>
    <property type="match status" value="1"/>
</dbReference>
<dbReference type="InterPro" id="IPR050816">
    <property type="entry name" value="Flavin-dep_Halogenase_NPB"/>
</dbReference>